<evidence type="ECO:0000256" key="3">
    <source>
        <dbReference type="ARBA" id="ARBA00040298"/>
    </source>
</evidence>
<gene>
    <name evidence="5" type="ORF">IU470_27150</name>
</gene>
<evidence type="ECO:0000313" key="5">
    <source>
        <dbReference type="EMBL" id="MBF6228765.1"/>
    </source>
</evidence>
<dbReference type="Gene3D" id="3.50.50.60">
    <property type="entry name" value="FAD/NAD(P)-binding domain"/>
    <property type="match status" value="2"/>
</dbReference>
<protein>
    <recommendedName>
        <fullName evidence="3">Pyridine nucleotide-disulfide oxidoreductase domain-containing protein 2</fullName>
    </recommendedName>
</protein>
<reference evidence="5 6" key="1">
    <citation type="submission" date="2020-10" db="EMBL/GenBank/DDBJ databases">
        <title>Identification of Nocardia species via Next-generation sequencing and recognition of intraspecies genetic diversity.</title>
        <authorList>
            <person name="Li P."/>
            <person name="Li P."/>
            <person name="Lu B."/>
        </authorList>
    </citation>
    <scope>NUCLEOTIDE SEQUENCE [LARGE SCALE GENOMIC DNA]</scope>
    <source>
        <strain evidence="5 6">N-11</strain>
    </source>
</reference>
<dbReference type="PANTHER" id="PTHR10668">
    <property type="entry name" value="PHYTOENE DEHYDROGENASE"/>
    <property type="match status" value="1"/>
</dbReference>
<feature type="domain" description="Amine oxidase" evidence="4">
    <location>
        <begin position="8"/>
        <end position="344"/>
    </location>
</feature>
<comment type="function">
    <text evidence="1">Probable oxidoreductase that may play a role as regulator of mitochondrial function.</text>
</comment>
<dbReference type="PANTHER" id="PTHR10668:SF103">
    <property type="entry name" value="PYRIDINE NUCLEOTIDE-DISULFIDE OXIDOREDUCTASE DOMAIN-CONTAINING PROTEIN 2"/>
    <property type="match status" value="1"/>
</dbReference>
<dbReference type="Pfam" id="PF01593">
    <property type="entry name" value="Amino_oxidase"/>
    <property type="match status" value="1"/>
</dbReference>
<accession>A0ABS0CEJ1</accession>
<evidence type="ECO:0000259" key="4">
    <source>
        <dbReference type="Pfam" id="PF01593"/>
    </source>
</evidence>
<dbReference type="SUPFAM" id="SSF51905">
    <property type="entry name" value="FAD/NAD(P)-binding domain"/>
    <property type="match status" value="1"/>
</dbReference>
<name>A0ABS0CEJ1_9NOCA</name>
<dbReference type="Proteomes" id="UP000807309">
    <property type="component" value="Unassembled WGS sequence"/>
</dbReference>
<keyword evidence="6" id="KW-1185">Reference proteome</keyword>
<dbReference type="InterPro" id="IPR036188">
    <property type="entry name" value="FAD/NAD-bd_sf"/>
</dbReference>
<dbReference type="InterPro" id="IPR002937">
    <property type="entry name" value="Amino_oxidase"/>
</dbReference>
<evidence type="ECO:0000313" key="6">
    <source>
        <dbReference type="Proteomes" id="UP000807309"/>
    </source>
</evidence>
<comment type="caution">
    <text evidence="5">The sequence shown here is derived from an EMBL/GenBank/DDBJ whole genome shotgun (WGS) entry which is preliminary data.</text>
</comment>
<proteinExistence type="predicted"/>
<sequence length="523" mass="57715">MIGAGHNGLTCAAYLAKAGKKVLVLEARQVVGGGCATEEVAAPGFRHNFHSNFHGIIHMGPVYRDLELQRRGARYIWPDNQFAHVFPDGNGLVVSRDLDTTVQNIARYSKRDAETFRDLMHVYRNVLETQLLPGMFSVPGSPSSELAGIEDAGGVDLVRQFLTTPNHLARDLFESAEVQTSLGFWVAQLAGTGDVFGLGANYPLMLAGSLEPYGWAICEGGSNNLARAMARFVVDHGGEIRVDSPVRQIEVRDHRITAVVLDDSTRIPVDGIAVSNLDPKHTFLDLVGEADLPIEFRPAVDRWRYDRMSMFCLYLALREPVRWKAAEREPAVQDCFAVSLCESLDVLDDNASDCRLGVPPRTPGLFTVHPSIFDSSLVPGGGEACFCEQIAPYELREGGSAAWDDIKADYTQFVLDRWRPYLDSGLEPEAIRGKYISSPIDIERVMPSMRHGDWNHGEMTQDQLGVFRPFHEYPPYRTAFENLYLCGASTHPGGSISGACGYNAAGAIAEDLGIQPWWKRASR</sequence>
<comment type="subunit">
    <text evidence="2">Interacts with COX5B; this interaction may contribute to localize PYROXD2 to the inner face of the inner mitochondrial membrane.</text>
</comment>
<evidence type="ECO:0000256" key="1">
    <source>
        <dbReference type="ARBA" id="ARBA00037217"/>
    </source>
</evidence>
<dbReference type="EMBL" id="JADLRE010000025">
    <property type="protein sequence ID" value="MBF6228765.1"/>
    <property type="molecule type" value="Genomic_DNA"/>
</dbReference>
<evidence type="ECO:0000256" key="2">
    <source>
        <dbReference type="ARBA" id="ARBA00038825"/>
    </source>
</evidence>
<organism evidence="5 6">
    <name type="scientific">Nocardia abscessus</name>
    <dbReference type="NCBI Taxonomy" id="120957"/>
    <lineage>
        <taxon>Bacteria</taxon>
        <taxon>Bacillati</taxon>
        <taxon>Actinomycetota</taxon>
        <taxon>Actinomycetes</taxon>
        <taxon>Mycobacteriales</taxon>
        <taxon>Nocardiaceae</taxon>
        <taxon>Nocardia</taxon>
    </lineage>
</organism>